<dbReference type="PANTHER" id="PTHR35271">
    <property type="entry name" value="ABC TRANSPORTER, SUBSTRATE-BINDING LIPOPROTEIN-RELATED"/>
    <property type="match status" value="1"/>
</dbReference>
<dbReference type="InterPro" id="IPR007487">
    <property type="entry name" value="ABC_transpt-TYRBP-like"/>
</dbReference>
<dbReference type="EMBL" id="SMAB01000009">
    <property type="protein sequence ID" value="TCS82447.1"/>
    <property type="molecule type" value="Genomic_DNA"/>
</dbReference>
<dbReference type="AlphaFoldDB" id="A0A4R3KGI1"/>
<dbReference type="RefSeq" id="WP_132768739.1">
    <property type="nucleotide sequence ID" value="NZ_SMAB01000009.1"/>
</dbReference>
<accession>A0A4R3KGI1</accession>
<dbReference type="Pfam" id="PF04392">
    <property type="entry name" value="ABC_sub_bind"/>
    <property type="match status" value="1"/>
</dbReference>
<protein>
    <submittedName>
        <fullName evidence="1">Putative ABC transport system substrate-binding protein</fullName>
    </submittedName>
</protein>
<dbReference type="InterPro" id="IPR028082">
    <property type="entry name" value="Peripla_BP_I"/>
</dbReference>
<keyword evidence="2" id="KW-1185">Reference proteome</keyword>
<dbReference type="PANTHER" id="PTHR35271:SF1">
    <property type="entry name" value="ABC TRANSPORTER, SUBSTRATE-BINDING LIPOPROTEIN"/>
    <property type="match status" value="1"/>
</dbReference>
<reference evidence="1 2" key="1">
    <citation type="submission" date="2019-03" db="EMBL/GenBank/DDBJ databases">
        <title>Genomic Encyclopedia of Type Strains, Phase IV (KMG-IV): sequencing the most valuable type-strain genomes for metagenomic binning, comparative biology and taxonomic classification.</title>
        <authorList>
            <person name="Goeker M."/>
        </authorList>
    </citation>
    <scope>NUCLEOTIDE SEQUENCE [LARGE SCALE GENOMIC DNA]</scope>
    <source>
        <strain evidence="1 2">DSM 23802</strain>
    </source>
</reference>
<organism evidence="1 2">
    <name type="scientific">Tepidibacillus fermentans</name>
    <dbReference type="NCBI Taxonomy" id="1281767"/>
    <lineage>
        <taxon>Bacteria</taxon>
        <taxon>Bacillati</taxon>
        <taxon>Bacillota</taxon>
        <taxon>Bacilli</taxon>
        <taxon>Bacillales</taxon>
        <taxon>Bacillaceae</taxon>
        <taxon>Tepidibacillus</taxon>
    </lineage>
</organism>
<dbReference type="CDD" id="cd06325">
    <property type="entry name" value="PBP1_ABC_unchar_transporter"/>
    <property type="match status" value="1"/>
</dbReference>
<dbReference type="Proteomes" id="UP000295788">
    <property type="component" value="Unassembled WGS sequence"/>
</dbReference>
<comment type="caution">
    <text evidence="1">The sequence shown here is derived from an EMBL/GenBank/DDBJ whole genome shotgun (WGS) entry which is preliminary data.</text>
</comment>
<sequence>MKRFAWVTVIVSVLFFSFLGFQQWKNQSEAKEQFRIGILLSGPERLEKVKGLKDGLQNLGYIEGMNVTYTIKDAKNNVKLMERYASELDRMNLDVIVAGGAIEAKFFKENKGGKTPVIFLGVANAGQLHLVENYKKPEGRMTGVENGHIELSAKRLELFSMLIPSIQNVIVIYDGQVDASLLSLEQVKKIAKEEGIQITPLSISDTQQLETFKKIPLKKDEGILVLPSFYLEEISPQLSQIGLQKKVPIFGVNINDVKNGFLLSYGVSYYDQGYQCASMVSRILQGQVPRDIPVEKPNTVRLLANSLTEKKLNIHFSKSGSAFIQRIPVTEREIE</sequence>
<name>A0A4R3KGI1_9BACI</name>
<dbReference type="Gene3D" id="3.40.50.2300">
    <property type="match status" value="2"/>
</dbReference>
<dbReference type="OrthoDB" id="9776955at2"/>
<evidence type="ECO:0000313" key="2">
    <source>
        <dbReference type="Proteomes" id="UP000295788"/>
    </source>
</evidence>
<gene>
    <name evidence="1" type="ORF">EDD72_10914</name>
</gene>
<proteinExistence type="predicted"/>
<evidence type="ECO:0000313" key="1">
    <source>
        <dbReference type="EMBL" id="TCS82447.1"/>
    </source>
</evidence>
<dbReference type="SUPFAM" id="SSF53822">
    <property type="entry name" value="Periplasmic binding protein-like I"/>
    <property type="match status" value="1"/>
</dbReference>